<feature type="active site" evidence="9">
    <location>
        <position position="182"/>
    </location>
</feature>
<feature type="compositionally biased region" description="Low complexity" evidence="10">
    <location>
        <begin position="75"/>
        <end position="91"/>
    </location>
</feature>
<dbReference type="SUPFAM" id="SSF69065">
    <property type="entry name" value="RNase III domain-like"/>
    <property type="match status" value="1"/>
</dbReference>
<reference evidence="13 14" key="1">
    <citation type="journal article" date="2004" name="Science">
        <title>The complete genome sequence of Propionibacterium acnes, a commensal of human skin.</title>
        <authorList>
            <person name="Bruggemann H."/>
            <person name="Henne A."/>
            <person name="Hoster F."/>
            <person name="Liesegang H."/>
            <person name="Wiezer A."/>
            <person name="Strittmatter A."/>
            <person name="Hujer S."/>
            <person name="Durre P."/>
            <person name="Gottschalk G."/>
        </authorList>
    </citation>
    <scope>NUCLEOTIDE SEQUENCE [LARGE SCALE GENOMIC DNA]</scope>
    <source>
        <strain evidence="14">DSM 16379 / KPA171202</strain>
    </source>
</reference>
<keyword evidence="8 9" id="KW-0694">RNA-binding</keyword>
<evidence type="ECO:0000256" key="5">
    <source>
        <dbReference type="ARBA" id="ARBA00022722"/>
    </source>
</evidence>
<keyword evidence="5 9" id="KW-0540">Nuclease</keyword>
<evidence type="ECO:0000259" key="11">
    <source>
        <dbReference type="PROSITE" id="PS50137"/>
    </source>
</evidence>
<dbReference type="Gene3D" id="1.10.1520.10">
    <property type="entry name" value="Ribonuclease III domain"/>
    <property type="match status" value="1"/>
</dbReference>
<keyword evidence="9" id="KW-0699">rRNA-binding</keyword>
<accession>Q6A7R5</accession>
<evidence type="ECO:0000256" key="2">
    <source>
        <dbReference type="ARBA" id="ARBA00010183"/>
    </source>
</evidence>
<dbReference type="KEGG" id="pac:PPA1452"/>
<comment type="function">
    <text evidence="9">Digests double-stranded RNA. Involved in the processing of primary rRNA transcript to yield the immediate precursors to the large and small rRNAs (23S and 16S). Processes some mRNAs, and tRNAs when they are encoded in the rRNA operon. Processes pre-crRNA and tracrRNA of type II CRISPR loci if present in the organism.</text>
</comment>
<comment type="subunit">
    <text evidence="9">Homodimer.</text>
</comment>
<dbReference type="HOGENOM" id="CLU_756184_0_0_11"/>
<dbReference type="GO" id="GO:0008033">
    <property type="term" value="P:tRNA processing"/>
    <property type="evidence" value="ECO:0007669"/>
    <property type="project" value="UniProtKB-KW"/>
</dbReference>
<dbReference type="InterPro" id="IPR036389">
    <property type="entry name" value="RNase_III_sf"/>
</dbReference>
<keyword evidence="9" id="KW-0963">Cytoplasm</keyword>
<feature type="binding site" evidence="9">
    <location>
        <position position="254"/>
    </location>
    <ligand>
        <name>Mg(2+)</name>
        <dbReference type="ChEBI" id="CHEBI:18420"/>
    </ligand>
</feature>
<dbReference type="PROSITE" id="PS50137">
    <property type="entry name" value="DS_RBD"/>
    <property type="match status" value="1"/>
</dbReference>
<keyword evidence="3 9" id="KW-0698">rRNA processing</keyword>
<keyword evidence="9" id="KW-0460">Magnesium</keyword>
<dbReference type="AlphaFoldDB" id="Q6A7R5"/>
<dbReference type="EnsemblBacteria" id="AAT83200">
    <property type="protein sequence ID" value="AAT83200"/>
    <property type="gene ID" value="PPA1452"/>
</dbReference>
<evidence type="ECO:0000256" key="4">
    <source>
        <dbReference type="ARBA" id="ARBA00022664"/>
    </source>
</evidence>
<organism evidence="13 14">
    <name type="scientific">Cutibacterium acnes (strain DSM 16379 / KPA171202)</name>
    <name type="common">Propionibacterium acnes</name>
    <dbReference type="NCBI Taxonomy" id="267747"/>
    <lineage>
        <taxon>Bacteria</taxon>
        <taxon>Bacillati</taxon>
        <taxon>Actinomycetota</taxon>
        <taxon>Actinomycetes</taxon>
        <taxon>Propionibacteriales</taxon>
        <taxon>Propionibacteriaceae</taxon>
        <taxon>Cutibacterium</taxon>
    </lineage>
</organism>
<dbReference type="eggNOG" id="COG0571">
    <property type="taxonomic scope" value="Bacteria"/>
</dbReference>
<dbReference type="PROSITE" id="PS00517">
    <property type="entry name" value="RNASE_3_1"/>
    <property type="match status" value="1"/>
</dbReference>
<dbReference type="GO" id="GO:0003725">
    <property type="term" value="F:double-stranded RNA binding"/>
    <property type="evidence" value="ECO:0007669"/>
    <property type="project" value="TreeGrafter"/>
</dbReference>
<dbReference type="InterPro" id="IPR014720">
    <property type="entry name" value="dsRBD_dom"/>
</dbReference>
<dbReference type="FunFam" id="1.10.1520.10:FF:000001">
    <property type="entry name" value="Ribonuclease 3"/>
    <property type="match status" value="1"/>
</dbReference>
<sequence length="366" mass="39571">MTTRIMTIRIGSTHAGRLSRASSAGMTRIGPERRHRQPPRADADPSSTPRRKSWPSRSGRCPAAIPGTVVRSGRRLLPSSSPAPTRPAVRSTCPTPPARLAVGTGRAATVVRLSRPEIDTVHASRDQNIGRPDVEDWPFLALLEELGIRCDPQLLDLALTHRSYAFENGGIPTNERLEFLGDAILEVGVTDYLYRAFPDKPEGQLAKLRSAVVSTVSLGRLARQLGIGPRIKLGKGEERTGGHDKTSILADTTEALLGAVELSAGLPNVLRLVHHLFDPLVDEADRSGAGTDWKTVLQEYCAEHGFDAPRYEIVGSGPDHNRRYCARANVDGRLHAAYTGHNKKEAEQGAARRAVSALIPSSHTGA</sequence>
<dbReference type="SMART" id="SM00358">
    <property type="entry name" value="DSRM"/>
    <property type="match status" value="1"/>
</dbReference>
<feature type="active site" evidence="9">
    <location>
        <position position="254"/>
    </location>
</feature>
<name>Q6A7R5_CUTAK</name>
<dbReference type="GO" id="GO:0010468">
    <property type="term" value="P:regulation of gene expression"/>
    <property type="evidence" value="ECO:0007669"/>
    <property type="project" value="TreeGrafter"/>
</dbReference>
<keyword evidence="6 9" id="KW-0255">Endonuclease</keyword>
<evidence type="ECO:0000256" key="9">
    <source>
        <dbReference type="HAMAP-Rule" id="MF_00104"/>
    </source>
</evidence>
<evidence type="ECO:0000256" key="7">
    <source>
        <dbReference type="ARBA" id="ARBA00022801"/>
    </source>
</evidence>
<evidence type="ECO:0000256" key="10">
    <source>
        <dbReference type="SAM" id="MobiDB-lite"/>
    </source>
</evidence>
<evidence type="ECO:0000256" key="3">
    <source>
        <dbReference type="ARBA" id="ARBA00022552"/>
    </source>
</evidence>
<dbReference type="GO" id="GO:0004525">
    <property type="term" value="F:ribonuclease III activity"/>
    <property type="evidence" value="ECO:0007669"/>
    <property type="project" value="UniProtKB-UniRule"/>
</dbReference>
<proteinExistence type="inferred from homology"/>
<dbReference type="NCBIfam" id="TIGR02191">
    <property type="entry name" value="RNaseIII"/>
    <property type="match status" value="1"/>
</dbReference>
<dbReference type="EMBL" id="AE017283">
    <property type="protein sequence ID" value="AAT83200.1"/>
    <property type="molecule type" value="Genomic_DNA"/>
</dbReference>
<keyword evidence="4 9" id="KW-0507">mRNA processing</keyword>
<dbReference type="Proteomes" id="UP000000603">
    <property type="component" value="Chromosome"/>
</dbReference>
<dbReference type="GO" id="GO:0019843">
    <property type="term" value="F:rRNA binding"/>
    <property type="evidence" value="ECO:0007669"/>
    <property type="project" value="UniProtKB-KW"/>
</dbReference>
<comment type="subcellular location">
    <subcellularLocation>
        <location evidence="9">Cytoplasm</location>
    </subcellularLocation>
</comment>
<evidence type="ECO:0000313" key="13">
    <source>
        <dbReference type="EMBL" id="AAT83200.1"/>
    </source>
</evidence>
<feature type="domain" description="RNase III" evidence="12">
    <location>
        <begin position="139"/>
        <end position="265"/>
    </location>
</feature>
<gene>
    <name evidence="9" type="primary">rnc</name>
    <name evidence="13" type="ordered locus">PPA1452</name>
</gene>
<dbReference type="CDD" id="cd00593">
    <property type="entry name" value="RIBOc"/>
    <property type="match status" value="1"/>
</dbReference>
<dbReference type="PROSITE" id="PS50142">
    <property type="entry name" value="RNASE_3_2"/>
    <property type="match status" value="1"/>
</dbReference>
<feature type="binding site" evidence="9">
    <location>
        <position position="178"/>
    </location>
    <ligand>
        <name>Mg(2+)</name>
        <dbReference type="ChEBI" id="CHEBI:18420"/>
    </ligand>
</feature>
<keyword evidence="7 9" id="KW-0378">Hydrolase</keyword>
<keyword evidence="9" id="KW-0479">Metal-binding</keyword>
<dbReference type="PANTHER" id="PTHR11207">
    <property type="entry name" value="RIBONUCLEASE III"/>
    <property type="match status" value="1"/>
</dbReference>
<evidence type="ECO:0000256" key="1">
    <source>
        <dbReference type="ARBA" id="ARBA00000109"/>
    </source>
</evidence>
<evidence type="ECO:0000313" key="14">
    <source>
        <dbReference type="Proteomes" id="UP000000603"/>
    </source>
</evidence>
<comment type="catalytic activity">
    <reaction evidence="1 9">
        <text>Endonucleolytic cleavage to 5'-phosphomonoester.</text>
        <dbReference type="EC" id="3.1.26.3"/>
    </reaction>
</comment>
<dbReference type="HAMAP" id="MF_00104">
    <property type="entry name" value="RNase_III"/>
    <property type="match status" value="1"/>
</dbReference>
<evidence type="ECO:0000256" key="6">
    <source>
        <dbReference type="ARBA" id="ARBA00022759"/>
    </source>
</evidence>
<keyword evidence="9" id="KW-0819">tRNA processing</keyword>
<dbReference type="SUPFAM" id="SSF54768">
    <property type="entry name" value="dsRNA-binding domain-like"/>
    <property type="match status" value="1"/>
</dbReference>
<evidence type="ECO:0000259" key="12">
    <source>
        <dbReference type="PROSITE" id="PS50142"/>
    </source>
</evidence>
<comment type="cofactor">
    <cofactor evidence="9">
        <name>Mg(2+)</name>
        <dbReference type="ChEBI" id="CHEBI:18420"/>
    </cofactor>
</comment>
<protein>
    <recommendedName>
        <fullName evidence="9">Ribonuclease 3</fullName>
        <ecNumber evidence="9">3.1.26.3</ecNumber>
    </recommendedName>
    <alternativeName>
        <fullName evidence="9">Ribonuclease III</fullName>
        <shortName evidence="9">RNase III</shortName>
    </alternativeName>
</protein>
<dbReference type="InterPro" id="IPR011907">
    <property type="entry name" value="RNase_III"/>
</dbReference>
<dbReference type="EC" id="3.1.26.3" evidence="9"/>
<dbReference type="GO" id="GO:0046872">
    <property type="term" value="F:metal ion binding"/>
    <property type="evidence" value="ECO:0007669"/>
    <property type="project" value="UniProtKB-KW"/>
</dbReference>
<dbReference type="Gene3D" id="3.30.160.20">
    <property type="match status" value="1"/>
</dbReference>
<dbReference type="CDD" id="cd10845">
    <property type="entry name" value="DSRM_RNAse_III_family"/>
    <property type="match status" value="1"/>
</dbReference>
<dbReference type="PANTHER" id="PTHR11207:SF0">
    <property type="entry name" value="RIBONUCLEASE 3"/>
    <property type="match status" value="1"/>
</dbReference>
<comment type="similarity">
    <text evidence="2">Belongs to the ribonuclease III family.</text>
</comment>
<dbReference type="GO" id="GO:0006364">
    <property type="term" value="P:rRNA processing"/>
    <property type="evidence" value="ECO:0007669"/>
    <property type="project" value="UniProtKB-UniRule"/>
</dbReference>
<feature type="binding site" evidence="9">
    <location>
        <position position="251"/>
    </location>
    <ligand>
        <name>Mg(2+)</name>
        <dbReference type="ChEBI" id="CHEBI:18420"/>
    </ligand>
</feature>
<dbReference type="GO" id="GO:0005737">
    <property type="term" value="C:cytoplasm"/>
    <property type="evidence" value="ECO:0007669"/>
    <property type="project" value="UniProtKB-SubCell"/>
</dbReference>
<dbReference type="Pfam" id="PF00035">
    <property type="entry name" value="dsrm"/>
    <property type="match status" value="1"/>
</dbReference>
<feature type="region of interest" description="Disordered" evidence="10">
    <location>
        <begin position="1"/>
        <end position="97"/>
    </location>
</feature>
<feature type="domain" description="DRBM" evidence="11">
    <location>
        <begin position="292"/>
        <end position="360"/>
    </location>
</feature>
<dbReference type="Pfam" id="PF14622">
    <property type="entry name" value="Ribonucleas_3_3"/>
    <property type="match status" value="1"/>
</dbReference>
<dbReference type="SMART" id="SM00535">
    <property type="entry name" value="RIBOc"/>
    <property type="match status" value="1"/>
</dbReference>
<evidence type="ECO:0000256" key="8">
    <source>
        <dbReference type="ARBA" id="ARBA00022884"/>
    </source>
</evidence>
<dbReference type="GO" id="GO:0006397">
    <property type="term" value="P:mRNA processing"/>
    <property type="evidence" value="ECO:0007669"/>
    <property type="project" value="UniProtKB-UniRule"/>
</dbReference>
<dbReference type="InterPro" id="IPR000999">
    <property type="entry name" value="RNase_III_dom"/>
</dbReference>